<comment type="caution">
    <text evidence="1">The sequence shown here is derived from an EMBL/GenBank/DDBJ whole genome shotgun (WGS) entry which is preliminary data.</text>
</comment>
<evidence type="ECO:0000313" key="1">
    <source>
        <dbReference type="EMBL" id="KAJ7723753.1"/>
    </source>
</evidence>
<dbReference type="Proteomes" id="UP001215280">
    <property type="component" value="Unassembled WGS sequence"/>
</dbReference>
<proteinExistence type="predicted"/>
<organism evidence="1 2">
    <name type="scientific">Mycena maculata</name>
    <dbReference type="NCBI Taxonomy" id="230809"/>
    <lineage>
        <taxon>Eukaryota</taxon>
        <taxon>Fungi</taxon>
        <taxon>Dikarya</taxon>
        <taxon>Basidiomycota</taxon>
        <taxon>Agaricomycotina</taxon>
        <taxon>Agaricomycetes</taxon>
        <taxon>Agaricomycetidae</taxon>
        <taxon>Agaricales</taxon>
        <taxon>Marasmiineae</taxon>
        <taxon>Mycenaceae</taxon>
        <taxon>Mycena</taxon>
    </lineage>
</organism>
<sequence length="358" mass="38023">MSIPLPPRGACTLCADCAAFVVGVLDPVTQTRRPCNFPSTAQEACTPCGHSYLSHAPPPIDVNDRNFHMRRGPCARTGCAGFATSIVCDFDTVCTCGAPWGSHGDPPALPTNAPLAPSAPPSVPGPLAPPFLGTLGPPVESFRGVPAPIQGSAGTRRMASANRSLPHGPFAAAGANHSGPRHNFPSGAPPKATVYIMFWPNSDHGLYFSVQIPPAGPTSVAEFSRFVVGQLQARQFSLQQCPDGTLSGASSDDLDGQLWELLNRRPYGDVYTYSIHPSINDASFGFQEFKKIQKLKNPLNPDELWIFLGGASPLLSPISVLILSSQHLALVPWWGPWPIFQRRLSLSAAAILASVGVF</sequence>
<accession>A0AAD7HM61</accession>
<dbReference type="EMBL" id="JARJLG010000244">
    <property type="protein sequence ID" value="KAJ7723753.1"/>
    <property type="molecule type" value="Genomic_DNA"/>
</dbReference>
<keyword evidence="2" id="KW-1185">Reference proteome</keyword>
<protein>
    <submittedName>
        <fullName evidence="1">Uncharacterized protein</fullName>
    </submittedName>
</protein>
<gene>
    <name evidence="1" type="ORF">DFH07DRAFT_783492</name>
</gene>
<dbReference type="AlphaFoldDB" id="A0AAD7HM61"/>
<name>A0AAD7HM61_9AGAR</name>
<reference evidence="1" key="1">
    <citation type="submission" date="2023-03" db="EMBL/GenBank/DDBJ databases">
        <title>Massive genome expansion in bonnet fungi (Mycena s.s.) driven by repeated elements and novel gene families across ecological guilds.</title>
        <authorList>
            <consortium name="Lawrence Berkeley National Laboratory"/>
            <person name="Harder C.B."/>
            <person name="Miyauchi S."/>
            <person name="Viragh M."/>
            <person name="Kuo A."/>
            <person name="Thoen E."/>
            <person name="Andreopoulos B."/>
            <person name="Lu D."/>
            <person name="Skrede I."/>
            <person name="Drula E."/>
            <person name="Henrissat B."/>
            <person name="Morin E."/>
            <person name="Kohler A."/>
            <person name="Barry K."/>
            <person name="LaButti K."/>
            <person name="Morin E."/>
            <person name="Salamov A."/>
            <person name="Lipzen A."/>
            <person name="Mereny Z."/>
            <person name="Hegedus B."/>
            <person name="Baldrian P."/>
            <person name="Stursova M."/>
            <person name="Weitz H."/>
            <person name="Taylor A."/>
            <person name="Grigoriev I.V."/>
            <person name="Nagy L.G."/>
            <person name="Martin F."/>
            <person name="Kauserud H."/>
        </authorList>
    </citation>
    <scope>NUCLEOTIDE SEQUENCE</scope>
    <source>
        <strain evidence="1">CBHHK188m</strain>
    </source>
</reference>
<evidence type="ECO:0000313" key="2">
    <source>
        <dbReference type="Proteomes" id="UP001215280"/>
    </source>
</evidence>